<organism evidence="7 8">
    <name type="scientific">Varibaculum cambriense</name>
    <dbReference type="NCBI Taxonomy" id="184870"/>
    <lineage>
        <taxon>Bacteria</taxon>
        <taxon>Bacillati</taxon>
        <taxon>Actinomycetota</taxon>
        <taxon>Actinomycetes</taxon>
        <taxon>Actinomycetales</taxon>
        <taxon>Actinomycetaceae</taxon>
        <taxon>Varibaculum</taxon>
    </lineage>
</organism>
<sequence length="176" mass="19415">MAFKPWATVEKVGGQNLSNFTCGVGNFDSWLKNEAESQQRQGRVTTWLAVDRDGEVVGYFSLRHAVFVAGNLQLSKTRAKKLGLEDGASSGILIAKLALHKKWRGKGYGLLLLDEALAKCVQVFDTAAYQLIMVDAARPELVLFYEQRGFFPSGENLRLINTVRSIASDKRNGSCS</sequence>
<evidence type="ECO:0000259" key="6">
    <source>
        <dbReference type="Pfam" id="PF00583"/>
    </source>
</evidence>
<dbReference type="CDD" id="cd04301">
    <property type="entry name" value="NAT_SF"/>
    <property type="match status" value="1"/>
</dbReference>
<dbReference type="AlphaFoldDB" id="A0AB34X0E0"/>
<feature type="domain" description="N-acetyltransferase" evidence="6">
    <location>
        <begin position="38"/>
        <end position="150"/>
    </location>
</feature>
<proteinExistence type="predicted"/>
<dbReference type="Pfam" id="PF00583">
    <property type="entry name" value="Acetyltransf_1"/>
    <property type="match status" value="1"/>
</dbReference>
<evidence type="ECO:0000313" key="7">
    <source>
        <dbReference type="EMBL" id="KXB81312.1"/>
    </source>
</evidence>
<evidence type="ECO:0000256" key="2">
    <source>
        <dbReference type="ARBA" id="ARBA00022649"/>
    </source>
</evidence>
<dbReference type="PANTHER" id="PTHR36449:SF1">
    <property type="entry name" value="ACETYLTRANSFERASE"/>
    <property type="match status" value="1"/>
</dbReference>
<dbReference type="GO" id="GO:0016747">
    <property type="term" value="F:acyltransferase activity, transferring groups other than amino-acyl groups"/>
    <property type="evidence" value="ECO:0007669"/>
    <property type="project" value="InterPro"/>
</dbReference>
<dbReference type="InterPro" id="IPR016181">
    <property type="entry name" value="Acyl_CoA_acyltransferase"/>
</dbReference>
<keyword evidence="1" id="KW-0678">Repressor</keyword>
<comment type="catalytic activity">
    <reaction evidence="5">
        <text>glycyl-tRNA(Gly) + acetyl-CoA = N-acetylglycyl-tRNA(Gly) + CoA + H(+)</text>
        <dbReference type="Rhea" id="RHEA:81867"/>
        <dbReference type="Rhea" id="RHEA-COMP:9683"/>
        <dbReference type="Rhea" id="RHEA-COMP:19766"/>
        <dbReference type="ChEBI" id="CHEBI:15378"/>
        <dbReference type="ChEBI" id="CHEBI:57287"/>
        <dbReference type="ChEBI" id="CHEBI:57288"/>
        <dbReference type="ChEBI" id="CHEBI:78522"/>
        <dbReference type="ChEBI" id="CHEBI:232036"/>
    </reaction>
</comment>
<evidence type="ECO:0000256" key="5">
    <source>
        <dbReference type="ARBA" id="ARBA00049880"/>
    </source>
</evidence>
<dbReference type="PANTHER" id="PTHR36449">
    <property type="entry name" value="ACETYLTRANSFERASE-RELATED"/>
    <property type="match status" value="1"/>
</dbReference>
<keyword evidence="4" id="KW-0012">Acyltransferase</keyword>
<gene>
    <name evidence="7" type="ORF">HMPREF1862_00584</name>
</gene>
<evidence type="ECO:0000256" key="3">
    <source>
        <dbReference type="ARBA" id="ARBA00022679"/>
    </source>
</evidence>
<dbReference type="EMBL" id="LSDN01000011">
    <property type="protein sequence ID" value="KXB81312.1"/>
    <property type="molecule type" value="Genomic_DNA"/>
</dbReference>
<keyword evidence="2" id="KW-1277">Toxin-antitoxin system</keyword>
<comment type="caution">
    <text evidence="7">The sequence shown here is derived from an EMBL/GenBank/DDBJ whole genome shotgun (WGS) entry which is preliminary data.</text>
</comment>
<evidence type="ECO:0000256" key="4">
    <source>
        <dbReference type="ARBA" id="ARBA00023315"/>
    </source>
</evidence>
<accession>A0AB34X0E0</accession>
<dbReference type="Proteomes" id="UP000070572">
    <property type="component" value="Unassembled WGS sequence"/>
</dbReference>
<dbReference type="Gene3D" id="3.40.630.30">
    <property type="match status" value="1"/>
</dbReference>
<dbReference type="RefSeq" id="WP_060920223.1">
    <property type="nucleotide sequence ID" value="NZ_KQ960682.1"/>
</dbReference>
<dbReference type="SUPFAM" id="SSF55729">
    <property type="entry name" value="Acyl-CoA N-acyltransferases (Nat)"/>
    <property type="match status" value="1"/>
</dbReference>
<keyword evidence="3" id="KW-0808">Transferase</keyword>
<protein>
    <submittedName>
        <fullName evidence="7">Acetyltransferase, GNAT family</fullName>
    </submittedName>
</protein>
<evidence type="ECO:0000256" key="1">
    <source>
        <dbReference type="ARBA" id="ARBA00022491"/>
    </source>
</evidence>
<reference evidence="7 8" key="1">
    <citation type="submission" date="2016-01" db="EMBL/GenBank/DDBJ databases">
        <authorList>
            <person name="Mitreva M."/>
            <person name="Pepin K.H."/>
            <person name="Mihindukulasuriya K.A."/>
            <person name="Fulton R."/>
            <person name="Fronick C."/>
            <person name="O'Laughlin M."/>
            <person name="Miner T."/>
            <person name="Herter B."/>
            <person name="Rosa B.A."/>
            <person name="Cordes M."/>
            <person name="Tomlinson C."/>
            <person name="Wollam A."/>
            <person name="Palsikar V.B."/>
            <person name="Mardis E.R."/>
            <person name="Wilson R.K."/>
        </authorList>
    </citation>
    <scope>NUCLEOTIDE SEQUENCE [LARGE SCALE GENOMIC DNA]</scope>
    <source>
        <strain evidence="7 8">DNF00696</strain>
    </source>
</reference>
<name>A0AB34X0E0_9ACTO</name>
<evidence type="ECO:0000313" key="8">
    <source>
        <dbReference type="Proteomes" id="UP000070572"/>
    </source>
</evidence>
<dbReference type="InterPro" id="IPR000182">
    <property type="entry name" value="GNAT_dom"/>
</dbReference>